<reference evidence="3 4" key="1">
    <citation type="submission" date="2020-04" db="EMBL/GenBank/DDBJ databases">
        <authorList>
            <person name="Zhang R."/>
            <person name="Schippers A."/>
        </authorList>
    </citation>
    <scope>NUCLEOTIDE SEQUENCE [LARGE SCALE GENOMIC DNA]</scope>
    <source>
        <strain evidence="3 4">DSM 109850</strain>
    </source>
</reference>
<dbReference type="CDD" id="cd00093">
    <property type="entry name" value="HTH_XRE"/>
    <property type="match status" value="1"/>
</dbReference>
<dbReference type="GO" id="GO:0003700">
    <property type="term" value="F:DNA-binding transcription factor activity"/>
    <property type="evidence" value="ECO:0007669"/>
    <property type="project" value="TreeGrafter"/>
</dbReference>
<keyword evidence="4" id="KW-1185">Reference proteome</keyword>
<dbReference type="GO" id="GO:0005829">
    <property type="term" value="C:cytosol"/>
    <property type="evidence" value="ECO:0007669"/>
    <property type="project" value="TreeGrafter"/>
</dbReference>
<dbReference type="Proteomes" id="UP000533476">
    <property type="component" value="Unassembled WGS sequence"/>
</dbReference>
<organism evidence="3 4">
    <name type="scientific">Sulfobacillus harzensis</name>
    <dbReference type="NCBI Taxonomy" id="2729629"/>
    <lineage>
        <taxon>Bacteria</taxon>
        <taxon>Bacillati</taxon>
        <taxon>Bacillota</taxon>
        <taxon>Clostridia</taxon>
        <taxon>Eubacteriales</taxon>
        <taxon>Clostridiales Family XVII. Incertae Sedis</taxon>
        <taxon>Sulfobacillus</taxon>
    </lineage>
</organism>
<sequence length="72" mass="7649">MNRIRQLRLSQGMTQAQLARIAGCGRSFLSEIETGKANPTQAMLQTIADALHVPVARILDECSPNSGAGDAP</sequence>
<name>A0A7Y0L587_9FIRM</name>
<dbReference type="InterPro" id="IPR001387">
    <property type="entry name" value="Cro/C1-type_HTH"/>
</dbReference>
<dbReference type="SMART" id="SM00530">
    <property type="entry name" value="HTH_XRE"/>
    <property type="match status" value="1"/>
</dbReference>
<protein>
    <submittedName>
        <fullName evidence="3">Helix-turn-helix transcriptional regulator</fullName>
    </submittedName>
</protein>
<evidence type="ECO:0000256" key="1">
    <source>
        <dbReference type="ARBA" id="ARBA00023125"/>
    </source>
</evidence>
<dbReference type="AlphaFoldDB" id="A0A7Y0L587"/>
<proteinExistence type="predicted"/>
<dbReference type="SUPFAM" id="SSF47413">
    <property type="entry name" value="lambda repressor-like DNA-binding domains"/>
    <property type="match status" value="1"/>
</dbReference>
<accession>A0A7Y0L587</accession>
<keyword evidence="1" id="KW-0238">DNA-binding</keyword>
<gene>
    <name evidence="3" type="ORF">HIJ39_14205</name>
</gene>
<dbReference type="PROSITE" id="PS50943">
    <property type="entry name" value="HTH_CROC1"/>
    <property type="match status" value="1"/>
</dbReference>
<dbReference type="GO" id="GO:0003677">
    <property type="term" value="F:DNA binding"/>
    <property type="evidence" value="ECO:0007669"/>
    <property type="project" value="UniProtKB-KW"/>
</dbReference>
<dbReference type="InterPro" id="IPR010982">
    <property type="entry name" value="Lambda_DNA-bd_dom_sf"/>
</dbReference>
<evidence type="ECO:0000259" key="2">
    <source>
        <dbReference type="PROSITE" id="PS50943"/>
    </source>
</evidence>
<dbReference type="EMBL" id="JABBVZ010000053">
    <property type="protein sequence ID" value="NMP23496.1"/>
    <property type="molecule type" value="Genomic_DNA"/>
</dbReference>
<comment type="caution">
    <text evidence="3">The sequence shown here is derived from an EMBL/GenBank/DDBJ whole genome shotgun (WGS) entry which is preliminary data.</text>
</comment>
<evidence type="ECO:0000313" key="4">
    <source>
        <dbReference type="Proteomes" id="UP000533476"/>
    </source>
</evidence>
<dbReference type="RefSeq" id="WP_169100823.1">
    <property type="nucleotide sequence ID" value="NZ_JABBVZ010000053.1"/>
</dbReference>
<feature type="domain" description="HTH cro/C1-type" evidence="2">
    <location>
        <begin position="4"/>
        <end position="58"/>
    </location>
</feature>
<dbReference type="InterPro" id="IPR050807">
    <property type="entry name" value="TransReg_Diox_bact_type"/>
</dbReference>
<evidence type="ECO:0000313" key="3">
    <source>
        <dbReference type="EMBL" id="NMP23496.1"/>
    </source>
</evidence>
<dbReference type="PANTHER" id="PTHR46797">
    <property type="entry name" value="HTH-TYPE TRANSCRIPTIONAL REGULATOR"/>
    <property type="match status" value="1"/>
</dbReference>
<dbReference type="Gene3D" id="1.10.260.40">
    <property type="entry name" value="lambda repressor-like DNA-binding domains"/>
    <property type="match status" value="1"/>
</dbReference>
<dbReference type="Pfam" id="PF01381">
    <property type="entry name" value="HTH_3"/>
    <property type="match status" value="1"/>
</dbReference>
<dbReference type="PANTHER" id="PTHR46797:SF1">
    <property type="entry name" value="METHYLPHOSPHONATE SYNTHASE"/>
    <property type="match status" value="1"/>
</dbReference>